<evidence type="ECO:0000313" key="4">
    <source>
        <dbReference type="Proteomes" id="UP000070501"/>
    </source>
</evidence>
<protein>
    <submittedName>
        <fullName evidence="3">Uncharacterized protein</fullName>
    </submittedName>
</protein>
<accession>A0A136JAH6</accession>
<dbReference type="InParanoid" id="A0A136JAH6"/>
<feature type="chain" id="PRO_5007293605" evidence="2">
    <location>
        <begin position="21"/>
        <end position="144"/>
    </location>
</feature>
<organism evidence="3 4">
    <name type="scientific">Microdochium bolleyi</name>
    <dbReference type="NCBI Taxonomy" id="196109"/>
    <lineage>
        <taxon>Eukaryota</taxon>
        <taxon>Fungi</taxon>
        <taxon>Dikarya</taxon>
        <taxon>Ascomycota</taxon>
        <taxon>Pezizomycotina</taxon>
        <taxon>Sordariomycetes</taxon>
        <taxon>Xylariomycetidae</taxon>
        <taxon>Xylariales</taxon>
        <taxon>Microdochiaceae</taxon>
        <taxon>Microdochium</taxon>
    </lineage>
</organism>
<proteinExistence type="predicted"/>
<keyword evidence="2" id="KW-0732">Signal</keyword>
<evidence type="ECO:0000313" key="3">
    <source>
        <dbReference type="EMBL" id="KXJ94160.1"/>
    </source>
</evidence>
<dbReference type="Proteomes" id="UP000070501">
    <property type="component" value="Unassembled WGS sequence"/>
</dbReference>
<keyword evidence="4" id="KW-1185">Reference proteome</keyword>
<reference evidence="4" key="1">
    <citation type="submission" date="2016-02" db="EMBL/GenBank/DDBJ databases">
        <title>Draft genome sequence of Microdochium bolleyi, a fungal endophyte of beachgrass.</title>
        <authorList>
            <consortium name="DOE Joint Genome Institute"/>
            <person name="David A.S."/>
            <person name="May G."/>
            <person name="Haridas S."/>
            <person name="Lim J."/>
            <person name="Wang M."/>
            <person name="Labutti K."/>
            <person name="Lipzen A."/>
            <person name="Barry K."/>
            <person name="Grigoriev I.V."/>
        </authorList>
    </citation>
    <scope>NUCLEOTIDE SEQUENCE [LARGE SCALE GENOMIC DNA]</scope>
    <source>
        <strain evidence="4">J235TASD1</strain>
    </source>
</reference>
<feature type="region of interest" description="Disordered" evidence="1">
    <location>
        <begin position="112"/>
        <end position="144"/>
    </location>
</feature>
<feature type="signal peptide" evidence="2">
    <location>
        <begin position="1"/>
        <end position="20"/>
    </location>
</feature>
<dbReference type="AlphaFoldDB" id="A0A136JAH6"/>
<evidence type="ECO:0000256" key="1">
    <source>
        <dbReference type="SAM" id="MobiDB-lite"/>
    </source>
</evidence>
<gene>
    <name evidence="3" type="ORF">Micbo1qcDRAFT_173006</name>
</gene>
<dbReference type="EMBL" id="KQ964247">
    <property type="protein sequence ID" value="KXJ94160.1"/>
    <property type="molecule type" value="Genomic_DNA"/>
</dbReference>
<name>A0A136JAH6_9PEZI</name>
<sequence>MRRIACFSGLEAWLAGQAFAANAVRLPVRLLGLWLGPSRAHVKSGQLAGNVNNRETDLLTPPWLVEHDTGRVNDALAHIDSSPEEARPSWLKPQPAMRIGRGPAACSLHPNIAGQAPLPSRSMTSSRWQGAHHETPQKASGGGL</sequence>
<evidence type="ECO:0000256" key="2">
    <source>
        <dbReference type="SAM" id="SignalP"/>
    </source>
</evidence>